<keyword evidence="1" id="KW-0547">Nucleotide-binding</keyword>
<dbReference type="Gene3D" id="1.10.10.60">
    <property type="entry name" value="Homeodomain-like"/>
    <property type="match status" value="1"/>
</dbReference>
<dbReference type="Gene3D" id="1.10.8.60">
    <property type="match status" value="1"/>
</dbReference>
<dbReference type="AlphaFoldDB" id="A0AA91YZ64"/>
<dbReference type="SUPFAM" id="SSF52540">
    <property type="entry name" value="P-loop containing nucleoside triphosphate hydrolases"/>
    <property type="match status" value="1"/>
</dbReference>
<dbReference type="InterPro" id="IPR002078">
    <property type="entry name" value="Sigma_54_int"/>
</dbReference>
<dbReference type="GO" id="GO:0043565">
    <property type="term" value="F:sequence-specific DNA binding"/>
    <property type="evidence" value="ECO:0007669"/>
    <property type="project" value="InterPro"/>
</dbReference>
<dbReference type="InterPro" id="IPR025662">
    <property type="entry name" value="Sigma_54_int_dom_ATP-bd_1"/>
</dbReference>
<name>A0AA91YZ64_NIACI</name>
<dbReference type="InterPro" id="IPR058031">
    <property type="entry name" value="AAA_lid_NorR"/>
</dbReference>
<evidence type="ECO:0000313" key="7">
    <source>
        <dbReference type="Proteomes" id="UP000216961"/>
    </source>
</evidence>
<evidence type="ECO:0000313" key="6">
    <source>
        <dbReference type="EMBL" id="PAD81592.1"/>
    </source>
</evidence>
<dbReference type="InterPro" id="IPR035965">
    <property type="entry name" value="PAS-like_dom_sf"/>
</dbReference>
<dbReference type="Gene3D" id="3.40.50.300">
    <property type="entry name" value="P-loop containing nucleotide triphosphate hydrolases"/>
    <property type="match status" value="1"/>
</dbReference>
<dbReference type="PROSITE" id="PS00675">
    <property type="entry name" value="SIGMA54_INTERACT_1"/>
    <property type="match status" value="1"/>
</dbReference>
<protein>
    <recommendedName>
        <fullName evidence="5">Sigma-54 factor interaction domain-containing protein</fullName>
    </recommendedName>
</protein>
<proteinExistence type="predicted"/>
<dbReference type="Pfam" id="PF13188">
    <property type="entry name" value="PAS_8"/>
    <property type="match status" value="1"/>
</dbReference>
<dbReference type="InterPro" id="IPR009057">
    <property type="entry name" value="Homeodomain-like_sf"/>
</dbReference>
<dbReference type="InterPro" id="IPR027417">
    <property type="entry name" value="P-loop_NTPase"/>
</dbReference>
<reference evidence="6 7" key="1">
    <citation type="submission" date="2017-07" db="EMBL/GenBank/DDBJ databases">
        <title>Isolation and whole genome analysis of endospore-forming bacteria from heroin.</title>
        <authorList>
            <person name="Kalinowski J."/>
            <person name="Ahrens B."/>
            <person name="Al-Dilaimi A."/>
            <person name="Winkler A."/>
            <person name="Wibberg D."/>
            <person name="Schleenbecker U."/>
            <person name="Ruckert C."/>
            <person name="Wolfel R."/>
            <person name="Grass G."/>
        </authorList>
    </citation>
    <scope>NUCLEOTIDE SEQUENCE [LARGE SCALE GENOMIC DNA]</scope>
    <source>
        <strain evidence="6 7">7521-2</strain>
    </source>
</reference>
<organism evidence="6 7">
    <name type="scientific">Niallia circulans</name>
    <name type="common">Bacillus circulans</name>
    <dbReference type="NCBI Taxonomy" id="1397"/>
    <lineage>
        <taxon>Bacteria</taxon>
        <taxon>Bacillati</taxon>
        <taxon>Bacillota</taxon>
        <taxon>Bacilli</taxon>
        <taxon>Bacillales</taxon>
        <taxon>Bacillaceae</taxon>
        <taxon>Niallia</taxon>
    </lineage>
</organism>
<comment type="caution">
    <text evidence="6">The sequence shown here is derived from an EMBL/GenBank/DDBJ whole genome shotgun (WGS) entry which is preliminary data.</text>
</comment>
<evidence type="ECO:0000256" key="2">
    <source>
        <dbReference type="ARBA" id="ARBA00022840"/>
    </source>
</evidence>
<keyword evidence="2" id="KW-0067">ATP-binding</keyword>
<evidence type="ECO:0000256" key="4">
    <source>
        <dbReference type="ARBA" id="ARBA00023163"/>
    </source>
</evidence>
<dbReference type="SUPFAM" id="SSF46689">
    <property type="entry name" value="Homeodomain-like"/>
    <property type="match status" value="1"/>
</dbReference>
<dbReference type="Pfam" id="PF14532">
    <property type="entry name" value="Sigma54_activ_2"/>
    <property type="match status" value="1"/>
</dbReference>
<dbReference type="PANTHER" id="PTHR32071">
    <property type="entry name" value="TRANSCRIPTIONAL REGULATORY PROTEIN"/>
    <property type="match status" value="1"/>
</dbReference>
<accession>A0AA91YZ64</accession>
<evidence type="ECO:0000256" key="1">
    <source>
        <dbReference type="ARBA" id="ARBA00022741"/>
    </source>
</evidence>
<dbReference type="GO" id="GO:0006355">
    <property type="term" value="P:regulation of DNA-templated transcription"/>
    <property type="evidence" value="ECO:0007669"/>
    <property type="project" value="InterPro"/>
</dbReference>
<evidence type="ECO:0000259" key="5">
    <source>
        <dbReference type="PROSITE" id="PS50045"/>
    </source>
</evidence>
<dbReference type="Pfam" id="PF25601">
    <property type="entry name" value="AAA_lid_14"/>
    <property type="match status" value="1"/>
</dbReference>
<dbReference type="Proteomes" id="UP000216961">
    <property type="component" value="Unassembled WGS sequence"/>
</dbReference>
<dbReference type="InterPro" id="IPR002197">
    <property type="entry name" value="HTH_Fis"/>
</dbReference>
<evidence type="ECO:0000256" key="3">
    <source>
        <dbReference type="ARBA" id="ARBA00023015"/>
    </source>
</evidence>
<feature type="domain" description="Sigma-54 factor interaction" evidence="5">
    <location>
        <begin position="250"/>
        <end position="457"/>
    </location>
</feature>
<dbReference type="PROSITE" id="PS50045">
    <property type="entry name" value="SIGMA54_INTERACT_4"/>
    <property type="match status" value="1"/>
</dbReference>
<dbReference type="Pfam" id="PF02954">
    <property type="entry name" value="HTH_8"/>
    <property type="match status" value="1"/>
</dbReference>
<dbReference type="PRINTS" id="PR01590">
    <property type="entry name" value="HTHFIS"/>
</dbReference>
<dbReference type="PANTHER" id="PTHR32071:SF121">
    <property type="entry name" value="SIGMA L-DEPENDENT TRANSCRIPTIONAL REGULATOR YQIR-RELATED"/>
    <property type="match status" value="1"/>
</dbReference>
<dbReference type="Gene3D" id="3.30.450.20">
    <property type="entry name" value="PAS domain"/>
    <property type="match status" value="1"/>
</dbReference>
<gene>
    <name evidence="6" type="ORF">CHH57_19400</name>
</gene>
<keyword evidence="3" id="KW-0805">Transcription regulation</keyword>
<sequence>MGSVRMIDRMIQSTSYTLFDEIKEGIIIVDNCGVISYFNKSAQSLMQNQYSLQKDQHILSVIPNSGMMRVLHTKRIEEQKKFAVSETDYLLISRYPLIGKDNSIIGAVAVLQEESQKRHWIDKDNLQMLLTLLLQKSAEAYVVVDEFGHIVMQNSSYKELAVLLDQQNNHQLMKKNREEVIQTRRDAEIIIQTGTLCLTVKSTPIIVDGKLKGCLQILHNETETAQLKKELQQTKAIIRGLEQSFQFDDFIYQSPSMNFAIEQAKLAAGSKQVIFIRGEEGTGKFMLANAIHNWGGNKFHLFRRIRPQKHREQLRAFLNKKNPLSKGTVYLENITCLSMAEQTLLLKRLKELELEEKQLSSFRLIVSSPIKLEKALMAGDFLEELYDELMKTNIYLPPLRERKEDIYLLAKHFLIELNEDSGRWITDIDPEAQTALKNYGYTRNILELKAILQLSMIQAKEEDTVLKLEHLAPPQVIKKQQAEFQEDANADNQTLSDLVEKYEKVIIEQTLRKLDGNKTLTAKTLGLSVRNLYYKLDKYHLN</sequence>
<dbReference type="GO" id="GO:0005524">
    <property type="term" value="F:ATP binding"/>
    <property type="evidence" value="ECO:0007669"/>
    <property type="project" value="UniProtKB-KW"/>
</dbReference>
<keyword evidence="4" id="KW-0804">Transcription</keyword>
<dbReference type="InterPro" id="IPR000014">
    <property type="entry name" value="PAS"/>
</dbReference>
<dbReference type="SUPFAM" id="SSF55785">
    <property type="entry name" value="PYP-like sensor domain (PAS domain)"/>
    <property type="match status" value="1"/>
</dbReference>
<dbReference type="EMBL" id="NPBQ01000120">
    <property type="protein sequence ID" value="PAD81592.1"/>
    <property type="molecule type" value="Genomic_DNA"/>
</dbReference>